<dbReference type="Gene3D" id="3.30.700.10">
    <property type="entry name" value="Glycoprotein, Type 4 Pilin"/>
    <property type="match status" value="1"/>
</dbReference>
<keyword evidence="1" id="KW-0732">Signal</keyword>
<evidence type="ECO:0000313" key="3">
    <source>
        <dbReference type="EMBL" id="MFG6467343.1"/>
    </source>
</evidence>
<gene>
    <name evidence="3" type="ORF">ACG01O_12040</name>
</gene>
<dbReference type="InterPro" id="IPR036770">
    <property type="entry name" value="Ankyrin_rpt-contain_sf"/>
</dbReference>
<evidence type="ECO:0000313" key="4">
    <source>
        <dbReference type="Proteomes" id="UP001606303"/>
    </source>
</evidence>
<dbReference type="Gene3D" id="1.25.40.20">
    <property type="entry name" value="Ankyrin repeat-containing domain"/>
    <property type="match status" value="1"/>
</dbReference>
<dbReference type="Proteomes" id="UP001606303">
    <property type="component" value="Unassembled WGS sequence"/>
</dbReference>
<protein>
    <submittedName>
        <fullName evidence="3">Type II secretion system protein GspG</fullName>
    </submittedName>
</protein>
<feature type="chain" id="PRO_5047149242" evidence="1">
    <location>
        <begin position="22"/>
        <end position="198"/>
    </location>
</feature>
<accession>A0ABW7GZH6</accession>
<feature type="signal peptide" evidence="1">
    <location>
        <begin position="1"/>
        <end position="21"/>
    </location>
</feature>
<dbReference type="InterPro" id="IPR045584">
    <property type="entry name" value="Pilin-like"/>
</dbReference>
<dbReference type="SUPFAM" id="SSF54523">
    <property type="entry name" value="Pili subunits"/>
    <property type="match status" value="1"/>
</dbReference>
<evidence type="ECO:0000259" key="2">
    <source>
        <dbReference type="Pfam" id="PF08334"/>
    </source>
</evidence>
<dbReference type="EMBL" id="JBIGIB010000003">
    <property type="protein sequence ID" value="MFG6467343.1"/>
    <property type="molecule type" value="Genomic_DNA"/>
</dbReference>
<reference evidence="3 4" key="1">
    <citation type="submission" date="2024-08" db="EMBL/GenBank/DDBJ databases">
        <authorList>
            <person name="Lu H."/>
        </authorList>
    </citation>
    <scope>NUCLEOTIDE SEQUENCE [LARGE SCALE GENOMIC DNA]</scope>
    <source>
        <strain evidence="3 4">BYS87W</strain>
    </source>
</reference>
<keyword evidence="4" id="KW-1185">Reference proteome</keyword>
<dbReference type="RefSeq" id="WP_394384839.1">
    <property type="nucleotide sequence ID" value="NZ_JBIGIB010000003.1"/>
</dbReference>
<proteinExistence type="predicted"/>
<evidence type="ECO:0000256" key="1">
    <source>
        <dbReference type="SAM" id="SignalP"/>
    </source>
</evidence>
<sequence length="198" mass="20960">MPLLQTLAVLAAAVASVAAGAEPPSPSVLGAAVQRNDVEAVKAYVAAGGDVDAAGCRALYQAYRRQQFELARYLESQGAHVNPNLLQMHYLSVRQDLITLRSALETHRLQTQRYPSAAEFKAAVAQVLSADAAKDMTQDFWGRPVVYRLDAGVPTLISLGADGAPGGRLFGRDIAADDTIEALEAAANEADPAGRCNR</sequence>
<comment type="caution">
    <text evidence="3">The sequence shown here is derived from an EMBL/GenBank/DDBJ whole genome shotgun (WGS) entry which is preliminary data.</text>
</comment>
<dbReference type="SUPFAM" id="SSF48403">
    <property type="entry name" value="Ankyrin repeat"/>
    <property type="match status" value="1"/>
</dbReference>
<dbReference type="InterPro" id="IPR013545">
    <property type="entry name" value="T2SS_protein-GspG_C"/>
</dbReference>
<dbReference type="Pfam" id="PF08334">
    <property type="entry name" value="T2SSG"/>
    <property type="match status" value="1"/>
</dbReference>
<feature type="domain" description="Type II secretion system protein GspG C-terminal" evidence="2">
    <location>
        <begin position="93"/>
        <end position="175"/>
    </location>
</feature>
<organism evidence="3 4">
    <name type="scientific">Pelomonas baiyunensis</name>
    <dbReference type="NCBI Taxonomy" id="3299026"/>
    <lineage>
        <taxon>Bacteria</taxon>
        <taxon>Pseudomonadati</taxon>
        <taxon>Pseudomonadota</taxon>
        <taxon>Betaproteobacteria</taxon>
        <taxon>Burkholderiales</taxon>
        <taxon>Sphaerotilaceae</taxon>
        <taxon>Roseateles</taxon>
    </lineage>
</organism>
<name>A0ABW7GZH6_9BURK</name>